<evidence type="ECO:0000256" key="4">
    <source>
        <dbReference type="SAM" id="SignalP"/>
    </source>
</evidence>
<dbReference type="SUPFAM" id="SSF56935">
    <property type="entry name" value="Porins"/>
    <property type="match status" value="1"/>
</dbReference>
<keyword evidence="4" id="KW-0732">Signal</keyword>
<keyword evidence="3" id="KW-0998">Cell outer membrane</keyword>
<proteinExistence type="predicted"/>
<protein>
    <recommendedName>
        <fullName evidence="5">Outer membrane protein beta-barrel domain-containing protein</fullName>
    </recommendedName>
</protein>
<feature type="domain" description="Outer membrane protein beta-barrel" evidence="5">
    <location>
        <begin position="377"/>
        <end position="782"/>
    </location>
</feature>
<dbReference type="RefSeq" id="WP_183980173.1">
    <property type="nucleotide sequence ID" value="NZ_JACIBY010000025.1"/>
</dbReference>
<sequence length="809" mass="91108">MFRFTLLLLLCGATPALFAQTVSGRVTDDVGKGVEFATVTLLRANDSTLVKGEIADAQGDFSFDKVAFGRFFVRVSQLGYAPFSSPVFVLNSETPTLHLRTLPLVQATQNLNEVTVRSTKPFIERQLDKTIVNVENSIVSAGSNALEVLERSPGVVIDQNDNLSLKGKQGVVVMINGKPSVISNQDLANYLRGLPANTLEKIEIITNPSAKYDAAGNAGILNLVLKKDQNLGTNGTLSLSYGQGVYAKTTEGVTFNHRNKKLNLYGNYNYSYRKGFSHLRLDRQFYNSSALEGVFDQDNFIRFPFKTHTARLGLDYTISSKTIIGALVTGLDNRFNPVGNTTTRVLDGQRNFLRNDLNTNDSKDKLQNYAANLNLKHSFDTKGHELSIDADYVHYQNTSDQRFDTDFLDGFGQKVLPTAILTGDIAGSLDIKSLKFDYTRPLKQKAKLELGAKSSFVRADNDLKYYNLSDGKPVFDSRQSNHFIYNENINAGYLNFAKELNKINFQLGLRVEQTRLNGNQLATQAQFDTSYTRLFPSAFINYKHSKTHHWGLSLSRRIDRPSYKQLNPFKFFINNSTYSEGNPYLQPQFTYSLELSHTYKDQITTTLSYSKTFNNITEVIVPADGQEKITIQTNRNLTEFEFWGINVSAPIQVAKWWNSVNNINTYYGKYTGFTANTPLQNGNFNININSNNSFTLGKKGYVAELTVVYRAREIYGYMDVLPTGQLSVGIQKTFWQRKGTLKLNATDLLYTQIGRATVTFNDYVEIFRVNRDTRVATLSFSYRFGNNKVTQSRRRNSGVEDEKRRVGAS</sequence>
<dbReference type="Proteomes" id="UP000541352">
    <property type="component" value="Unassembled WGS sequence"/>
</dbReference>
<name>A0A7W5ZR27_9BACT</name>
<dbReference type="EMBL" id="JACIBY010000025">
    <property type="protein sequence ID" value="MBB3842075.1"/>
    <property type="molecule type" value="Genomic_DNA"/>
</dbReference>
<dbReference type="SUPFAM" id="SSF49464">
    <property type="entry name" value="Carboxypeptidase regulatory domain-like"/>
    <property type="match status" value="1"/>
</dbReference>
<reference evidence="6 7" key="1">
    <citation type="submission" date="2020-08" db="EMBL/GenBank/DDBJ databases">
        <title>Genomic Encyclopedia of Type Strains, Phase IV (KMG-IV): sequencing the most valuable type-strain genomes for metagenomic binning, comparative biology and taxonomic classification.</title>
        <authorList>
            <person name="Goeker M."/>
        </authorList>
    </citation>
    <scope>NUCLEOTIDE SEQUENCE [LARGE SCALE GENOMIC DNA]</scope>
    <source>
        <strain evidence="6 7">DSM 17976</strain>
    </source>
</reference>
<dbReference type="AlphaFoldDB" id="A0A7W5ZR27"/>
<dbReference type="InterPro" id="IPR041700">
    <property type="entry name" value="OMP_b-brl_3"/>
</dbReference>
<feature type="chain" id="PRO_5031289223" description="Outer membrane protein beta-barrel domain-containing protein" evidence="4">
    <location>
        <begin position="20"/>
        <end position="809"/>
    </location>
</feature>
<dbReference type="Gene3D" id="2.40.170.20">
    <property type="entry name" value="TonB-dependent receptor, beta-barrel domain"/>
    <property type="match status" value="1"/>
</dbReference>
<dbReference type="PANTHER" id="PTHR40980">
    <property type="entry name" value="PLUG DOMAIN-CONTAINING PROTEIN"/>
    <property type="match status" value="1"/>
</dbReference>
<dbReference type="InterPro" id="IPR037066">
    <property type="entry name" value="Plug_dom_sf"/>
</dbReference>
<evidence type="ECO:0000313" key="6">
    <source>
        <dbReference type="EMBL" id="MBB3842075.1"/>
    </source>
</evidence>
<evidence type="ECO:0000256" key="2">
    <source>
        <dbReference type="ARBA" id="ARBA00023136"/>
    </source>
</evidence>
<evidence type="ECO:0000313" key="7">
    <source>
        <dbReference type="Proteomes" id="UP000541352"/>
    </source>
</evidence>
<dbReference type="Pfam" id="PF14905">
    <property type="entry name" value="OMP_b-brl_3"/>
    <property type="match status" value="1"/>
</dbReference>
<dbReference type="Gene3D" id="2.170.130.10">
    <property type="entry name" value="TonB-dependent receptor, plug domain"/>
    <property type="match status" value="1"/>
</dbReference>
<gene>
    <name evidence="6" type="ORF">FHS57_006104</name>
</gene>
<comment type="caution">
    <text evidence="6">The sequence shown here is derived from an EMBL/GenBank/DDBJ whole genome shotgun (WGS) entry which is preliminary data.</text>
</comment>
<organism evidence="6 7">
    <name type="scientific">Runella defluvii</name>
    <dbReference type="NCBI Taxonomy" id="370973"/>
    <lineage>
        <taxon>Bacteria</taxon>
        <taxon>Pseudomonadati</taxon>
        <taxon>Bacteroidota</taxon>
        <taxon>Cytophagia</taxon>
        <taxon>Cytophagales</taxon>
        <taxon>Spirosomataceae</taxon>
        <taxon>Runella</taxon>
    </lineage>
</organism>
<dbReference type="Gene3D" id="2.60.40.1120">
    <property type="entry name" value="Carboxypeptidase-like, regulatory domain"/>
    <property type="match status" value="1"/>
</dbReference>
<comment type="subcellular location">
    <subcellularLocation>
        <location evidence="1">Cell outer membrane</location>
    </subcellularLocation>
</comment>
<dbReference type="InterPro" id="IPR036942">
    <property type="entry name" value="Beta-barrel_TonB_sf"/>
</dbReference>
<accession>A0A7W5ZR27</accession>
<evidence type="ECO:0000259" key="5">
    <source>
        <dbReference type="Pfam" id="PF14905"/>
    </source>
</evidence>
<dbReference type="PANTHER" id="PTHR40980:SF4">
    <property type="entry name" value="TONB-DEPENDENT RECEPTOR-LIKE BETA-BARREL DOMAIN-CONTAINING PROTEIN"/>
    <property type="match status" value="1"/>
</dbReference>
<dbReference type="Pfam" id="PF13620">
    <property type="entry name" value="CarboxypepD_reg"/>
    <property type="match status" value="1"/>
</dbReference>
<evidence type="ECO:0000256" key="1">
    <source>
        <dbReference type="ARBA" id="ARBA00004442"/>
    </source>
</evidence>
<keyword evidence="7" id="KW-1185">Reference proteome</keyword>
<evidence type="ECO:0000256" key="3">
    <source>
        <dbReference type="ARBA" id="ARBA00023237"/>
    </source>
</evidence>
<dbReference type="GO" id="GO:0009279">
    <property type="term" value="C:cell outer membrane"/>
    <property type="evidence" value="ECO:0007669"/>
    <property type="project" value="UniProtKB-SubCell"/>
</dbReference>
<keyword evidence="2" id="KW-0472">Membrane</keyword>
<dbReference type="InterPro" id="IPR008969">
    <property type="entry name" value="CarboxyPept-like_regulatory"/>
</dbReference>
<feature type="signal peptide" evidence="4">
    <location>
        <begin position="1"/>
        <end position="19"/>
    </location>
</feature>